<keyword evidence="4" id="KW-0413">Isomerase</keyword>
<evidence type="ECO:0000256" key="2">
    <source>
        <dbReference type="ARBA" id="ARBA00010876"/>
    </source>
</evidence>
<dbReference type="GO" id="GO:0003723">
    <property type="term" value="F:RNA binding"/>
    <property type="evidence" value="ECO:0007669"/>
    <property type="project" value="InterPro"/>
</dbReference>
<dbReference type="InterPro" id="IPR050188">
    <property type="entry name" value="RluA_PseudoU_synthase"/>
</dbReference>
<reference evidence="6 7" key="1">
    <citation type="journal article" date="2015" name="Genome Biol. Evol.">
        <title>Functionally Structured Genomes in Lactobacillus kunkeei Colonizing the Honey Crop and Food Products of Honeybees and Stingless Bees.</title>
        <authorList>
            <person name="Tamarit D."/>
            <person name="Ellegaard K.M."/>
            <person name="Wikander J."/>
            <person name="Olofsson T."/>
            <person name="Vasquez A."/>
            <person name="Andersson S.G."/>
        </authorList>
    </citation>
    <scope>NUCLEOTIDE SEQUENCE [LARGE SCALE GENOMIC DNA]</scope>
    <source>
        <strain evidence="6 7">LAko</strain>
    </source>
</reference>
<dbReference type="InterPro" id="IPR006145">
    <property type="entry name" value="PsdUridine_synth_RsuA/RluA"/>
</dbReference>
<dbReference type="RefSeq" id="WP_053791402.1">
    <property type="nucleotide sequence ID" value="NZ_JXCY01000002.1"/>
</dbReference>
<dbReference type="InterPro" id="IPR006225">
    <property type="entry name" value="PsdUridine_synth_RluC/D"/>
</dbReference>
<name>A0A0M9DCX8_9LACO</name>
<dbReference type="AlphaFoldDB" id="A0A0M9DCX8"/>
<evidence type="ECO:0000313" key="6">
    <source>
        <dbReference type="EMBL" id="KOY77093.1"/>
    </source>
</evidence>
<dbReference type="Proteomes" id="UP000037778">
    <property type="component" value="Unassembled WGS sequence"/>
</dbReference>
<gene>
    <name evidence="6" type="ORF">RZ71_10010</name>
</gene>
<comment type="similarity">
    <text evidence="2 4">Belongs to the pseudouridine synthase RluA family.</text>
</comment>
<feature type="domain" description="Pseudouridine synthase RsuA/RluA-like" evidence="5">
    <location>
        <begin position="94"/>
        <end position="244"/>
    </location>
</feature>
<proteinExistence type="inferred from homology"/>
<dbReference type="CDD" id="cd02869">
    <property type="entry name" value="PseudoU_synth_RluA_like"/>
    <property type="match status" value="1"/>
</dbReference>
<dbReference type="NCBIfam" id="TIGR00005">
    <property type="entry name" value="rluA_subfam"/>
    <property type="match status" value="1"/>
</dbReference>
<organism evidence="6 7">
    <name type="scientific">Apilactobacillus kunkeei</name>
    <dbReference type="NCBI Taxonomy" id="148814"/>
    <lineage>
        <taxon>Bacteria</taxon>
        <taxon>Bacillati</taxon>
        <taxon>Bacillota</taxon>
        <taxon>Bacilli</taxon>
        <taxon>Lactobacillales</taxon>
        <taxon>Lactobacillaceae</taxon>
        <taxon>Apilactobacillus</taxon>
    </lineage>
</organism>
<dbReference type="PROSITE" id="PS01129">
    <property type="entry name" value="PSI_RLU"/>
    <property type="match status" value="1"/>
</dbReference>
<dbReference type="GO" id="GO:0140098">
    <property type="term" value="F:catalytic activity, acting on RNA"/>
    <property type="evidence" value="ECO:0007669"/>
    <property type="project" value="UniProtKB-ARBA"/>
</dbReference>
<dbReference type="Pfam" id="PF00849">
    <property type="entry name" value="PseudoU_synth_2"/>
    <property type="match status" value="1"/>
</dbReference>
<comment type="catalytic activity">
    <reaction evidence="1 4">
        <text>a uridine in RNA = a pseudouridine in RNA</text>
        <dbReference type="Rhea" id="RHEA:48348"/>
        <dbReference type="Rhea" id="RHEA-COMP:12068"/>
        <dbReference type="Rhea" id="RHEA-COMP:12069"/>
        <dbReference type="ChEBI" id="CHEBI:65314"/>
        <dbReference type="ChEBI" id="CHEBI:65315"/>
    </reaction>
</comment>
<keyword evidence="7" id="KW-1185">Reference proteome</keyword>
<sequence>MQKWEYKLTVSEIDEETSLREYLQKQLLIPKHLIFALRTNERVLVNNKYLPMNFAIKAGDKIHLTFVEDDFSLPVQNLIPDDSIKPDILYEDADLLVVNKPRGFKTHPNQPGETNTLLNFCEAYLNKTNQHAFMIHRLDQFTSGAIIVGKNPAVVPILVRLIKDKVIHRNYLAWTDGIITPPTGTIEKPIGFDPDDKRKRKIDGVKPLQAKTDYMVQSTTEDHSLVELSLHTGRTHQLRVHLASIGHPILGDPLYNPNSDNDDMLLHSWKLTLIRPYYMDQIEIKSPLPDSFKTFM</sequence>
<comment type="caution">
    <text evidence="6">The sequence shown here is derived from an EMBL/GenBank/DDBJ whole genome shotgun (WGS) entry which is preliminary data.</text>
</comment>
<feature type="active site" evidence="3">
    <location>
        <position position="139"/>
    </location>
</feature>
<evidence type="ECO:0000256" key="3">
    <source>
        <dbReference type="PIRSR" id="PIRSR606225-1"/>
    </source>
</evidence>
<protein>
    <recommendedName>
        <fullName evidence="4">Pseudouridine synthase</fullName>
        <ecNumber evidence="4">5.4.99.-</ecNumber>
    </recommendedName>
</protein>
<dbReference type="EC" id="5.4.99.-" evidence="4"/>
<accession>A0A0M9DCX8</accession>
<evidence type="ECO:0000256" key="4">
    <source>
        <dbReference type="RuleBase" id="RU362028"/>
    </source>
</evidence>
<dbReference type="SUPFAM" id="SSF55120">
    <property type="entry name" value="Pseudouridine synthase"/>
    <property type="match status" value="1"/>
</dbReference>
<dbReference type="GO" id="GO:0000455">
    <property type="term" value="P:enzyme-directed rRNA pseudouridine synthesis"/>
    <property type="evidence" value="ECO:0007669"/>
    <property type="project" value="TreeGrafter"/>
</dbReference>
<evidence type="ECO:0000256" key="1">
    <source>
        <dbReference type="ARBA" id="ARBA00000073"/>
    </source>
</evidence>
<dbReference type="InterPro" id="IPR006224">
    <property type="entry name" value="PsdUridine_synth_RluA-like_CS"/>
</dbReference>
<dbReference type="PATRIC" id="fig|148814.8.peg.195"/>
<evidence type="ECO:0000259" key="5">
    <source>
        <dbReference type="Pfam" id="PF00849"/>
    </source>
</evidence>
<dbReference type="EMBL" id="JXCY01000002">
    <property type="protein sequence ID" value="KOY77093.1"/>
    <property type="molecule type" value="Genomic_DNA"/>
</dbReference>
<evidence type="ECO:0000313" key="7">
    <source>
        <dbReference type="Proteomes" id="UP000037778"/>
    </source>
</evidence>
<dbReference type="PANTHER" id="PTHR21600:SF87">
    <property type="entry name" value="RNA PSEUDOURIDYLATE SYNTHASE DOMAIN-CONTAINING PROTEIN 1"/>
    <property type="match status" value="1"/>
</dbReference>
<comment type="function">
    <text evidence="4">Responsible for synthesis of pseudouridine from uracil.</text>
</comment>
<dbReference type="InterPro" id="IPR020103">
    <property type="entry name" value="PsdUridine_synth_cat_dom_sf"/>
</dbReference>
<dbReference type="Gene3D" id="3.30.2350.10">
    <property type="entry name" value="Pseudouridine synthase"/>
    <property type="match status" value="1"/>
</dbReference>
<dbReference type="GO" id="GO:0009982">
    <property type="term" value="F:pseudouridine synthase activity"/>
    <property type="evidence" value="ECO:0007669"/>
    <property type="project" value="InterPro"/>
</dbReference>
<dbReference type="PANTHER" id="PTHR21600">
    <property type="entry name" value="MITOCHONDRIAL RNA PSEUDOURIDINE SYNTHASE"/>
    <property type="match status" value="1"/>
</dbReference>